<dbReference type="AlphaFoldDB" id="A0AAJ1MJR5"/>
<evidence type="ECO:0000256" key="4">
    <source>
        <dbReference type="ARBA" id="ARBA00022833"/>
    </source>
</evidence>
<dbReference type="Gene3D" id="3.90.180.10">
    <property type="entry name" value="Medium-chain alcohol dehydrogenases, catalytic domain"/>
    <property type="match status" value="1"/>
</dbReference>
<accession>A0AAJ1MJR5</accession>
<dbReference type="PANTHER" id="PTHR43161">
    <property type="entry name" value="SORBITOL DEHYDROGENASE"/>
    <property type="match status" value="1"/>
</dbReference>
<dbReference type="InterPro" id="IPR011032">
    <property type="entry name" value="GroES-like_sf"/>
</dbReference>
<gene>
    <name evidence="8" type="ORF">PQJ61_04725</name>
</gene>
<reference evidence="8 9" key="1">
    <citation type="submission" date="2022-12" db="EMBL/GenBank/DDBJ databases">
        <title>Metagenome assembled genome from gulf of manar.</title>
        <authorList>
            <person name="Kohli P."/>
            <person name="Pk S."/>
            <person name="Venkata Ramana C."/>
            <person name="Sasikala C."/>
        </authorList>
    </citation>
    <scope>NUCLEOTIDE SEQUENCE [LARGE SCALE GENOMIC DNA]</scope>
    <source>
        <strain evidence="8">JB008</strain>
    </source>
</reference>
<dbReference type="SUPFAM" id="SSF50129">
    <property type="entry name" value="GroES-like"/>
    <property type="match status" value="1"/>
</dbReference>
<name>A0AAJ1MJR5_9SPIO</name>
<comment type="cofactor">
    <cofactor evidence="1 6">
        <name>Zn(2+)</name>
        <dbReference type="ChEBI" id="CHEBI:29105"/>
    </cofactor>
</comment>
<dbReference type="EMBL" id="JAQQAL010000011">
    <property type="protein sequence ID" value="MDC7226051.1"/>
    <property type="molecule type" value="Genomic_DNA"/>
</dbReference>
<evidence type="ECO:0000313" key="8">
    <source>
        <dbReference type="EMBL" id="MDC7226051.1"/>
    </source>
</evidence>
<evidence type="ECO:0000256" key="5">
    <source>
        <dbReference type="ARBA" id="ARBA00023002"/>
    </source>
</evidence>
<evidence type="ECO:0000256" key="2">
    <source>
        <dbReference type="ARBA" id="ARBA00008072"/>
    </source>
</evidence>
<dbReference type="GO" id="GO:0016616">
    <property type="term" value="F:oxidoreductase activity, acting on the CH-OH group of donors, NAD or NADP as acceptor"/>
    <property type="evidence" value="ECO:0007669"/>
    <property type="project" value="InterPro"/>
</dbReference>
<dbReference type="SMART" id="SM00829">
    <property type="entry name" value="PKS_ER"/>
    <property type="match status" value="1"/>
</dbReference>
<evidence type="ECO:0000256" key="3">
    <source>
        <dbReference type="ARBA" id="ARBA00022723"/>
    </source>
</evidence>
<evidence type="ECO:0000256" key="1">
    <source>
        <dbReference type="ARBA" id="ARBA00001947"/>
    </source>
</evidence>
<keyword evidence="4 6" id="KW-0862">Zinc</keyword>
<protein>
    <submittedName>
        <fullName evidence="8">NAD(P)-dependent alcohol dehydrogenase</fullName>
    </submittedName>
</protein>
<dbReference type="InterPro" id="IPR020843">
    <property type="entry name" value="ER"/>
</dbReference>
<feature type="domain" description="Enoyl reductase (ER)" evidence="7">
    <location>
        <begin position="11"/>
        <end position="344"/>
    </location>
</feature>
<keyword evidence="3 6" id="KW-0479">Metal-binding</keyword>
<dbReference type="Gene3D" id="3.40.50.720">
    <property type="entry name" value="NAD(P)-binding Rossmann-like Domain"/>
    <property type="match status" value="1"/>
</dbReference>
<dbReference type="CDD" id="cd05285">
    <property type="entry name" value="sorbitol_DH"/>
    <property type="match status" value="1"/>
</dbReference>
<dbReference type="InterPro" id="IPR013149">
    <property type="entry name" value="ADH-like_C"/>
</dbReference>
<dbReference type="PROSITE" id="PS00059">
    <property type="entry name" value="ADH_ZINC"/>
    <property type="match status" value="1"/>
</dbReference>
<dbReference type="GO" id="GO:0008270">
    <property type="term" value="F:zinc ion binding"/>
    <property type="evidence" value="ECO:0007669"/>
    <property type="project" value="InterPro"/>
</dbReference>
<dbReference type="InterPro" id="IPR036291">
    <property type="entry name" value="NAD(P)-bd_dom_sf"/>
</dbReference>
<dbReference type="PANTHER" id="PTHR43161:SF9">
    <property type="entry name" value="SORBITOL DEHYDROGENASE"/>
    <property type="match status" value="1"/>
</dbReference>
<comment type="caution">
    <text evidence="8">The sequence shown here is derived from an EMBL/GenBank/DDBJ whole genome shotgun (WGS) entry which is preliminary data.</text>
</comment>
<evidence type="ECO:0000256" key="6">
    <source>
        <dbReference type="RuleBase" id="RU361277"/>
    </source>
</evidence>
<proteinExistence type="inferred from homology"/>
<sequence>MSTMKAAVMTGIRKIEIQDVPKPEIKPDEVLVKIKHVGICGSDIHYYEYGNIGDYVIKPPFILGHESGGEVVELGADVKNLKVGDQVALEPGIPCGECEVCKRGDYHLCNDVKFLATPPYDGVFAEYIAYPENMAFKLPEGCDTVEGAMIEPLDVALHALDLAGAKIGESALVFGCGCIGLLIIKTLQAAGVKEIYAVDVLEPRIKKAEELGVKAVWNGKTDDVIEQLMKATNGRGVDMAFEAAGTVKTTQQTIAAIAKGGRIVITGMAAEETIPVDIIGLVCKEGKIFSQFRYKNLYPKGIKLVADKSIDVKDVISDTCRLEDLPEMFEKCINEKDKVIKAVVEL</sequence>
<evidence type="ECO:0000259" key="7">
    <source>
        <dbReference type="SMART" id="SM00829"/>
    </source>
</evidence>
<comment type="similarity">
    <text evidence="2 6">Belongs to the zinc-containing alcohol dehydrogenase family.</text>
</comment>
<dbReference type="Pfam" id="PF08240">
    <property type="entry name" value="ADH_N"/>
    <property type="match status" value="1"/>
</dbReference>
<organism evidence="8 9">
    <name type="scientific">Candidatus Thalassospirochaeta sargassi</name>
    <dbReference type="NCBI Taxonomy" id="3119039"/>
    <lineage>
        <taxon>Bacteria</taxon>
        <taxon>Pseudomonadati</taxon>
        <taxon>Spirochaetota</taxon>
        <taxon>Spirochaetia</taxon>
        <taxon>Spirochaetales</taxon>
        <taxon>Spirochaetaceae</taxon>
        <taxon>Candidatus Thalassospirochaeta</taxon>
    </lineage>
</organism>
<keyword evidence="5" id="KW-0560">Oxidoreductase</keyword>
<dbReference type="InterPro" id="IPR002328">
    <property type="entry name" value="ADH_Zn_CS"/>
</dbReference>
<dbReference type="SUPFAM" id="SSF51735">
    <property type="entry name" value="NAD(P)-binding Rossmann-fold domains"/>
    <property type="match status" value="1"/>
</dbReference>
<dbReference type="Proteomes" id="UP001221217">
    <property type="component" value="Unassembled WGS sequence"/>
</dbReference>
<dbReference type="InterPro" id="IPR045306">
    <property type="entry name" value="SDH-like"/>
</dbReference>
<evidence type="ECO:0000313" key="9">
    <source>
        <dbReference type="Proteomes" id="UP001221217"/>
    </source>
</evidence>
<dbReference type="Pfam" id="PF00107">
    <property type="entry name" value="ADH_zinc_N"/>
    <property type="match status" value="1"/>
</dbReference>
<dbReference type="InterPro" id="IPR013154">
    <property type="entry name" value="ADH-like_N"/>
</dbReference>